<gene>
    <name evidence="2" type="ORF">MVAC_08949</name>
</gene>
<dbReference type="eggNOG" id="ENOG5031TST">
    <property type="taxonomic scope" value="Bacteria"/>
</dbReference>
<keyword evidence="1" id="KW-0732">Signal</keyword>
<sequence length="86" mass="8293">MLRLVVVMLATAGAVAGCATPAESPAPSTPSSAVPSVGHGSFAYCLGQHGVPAVPGPVSEPPPGVDTAAWELAMAECSSLAPGPAN</sequence>
<feature type="chain" id="PRO_5038367590" description="Lipoprotein" evidence="1">
    <location>
        <begin position="17"/>
        <end position="86"/>
    </location>
</feature>
<dbReference type="EMBL" id="ALQA01000014">
    <property type="protein sequence ID" value="EJZ10476.1"/>
    <property type="molecule type" value="Genomic_DNA"/>
</dbReference>
<dbReference type="PATRIC" id="fig|1194972.3.peg.1799"/>
<organism evidence="2 3">
    <name type="scientific">Mycolicibacterium vaccae ATCC 25954</name>
    <dbReference type="NCBI Taxonomy" id="1194972"/>
    <lineage>
        <taxon>Bacteria</taxon>
        <taxon>Bacillati</taxon>
        <taxon>Actinomycetota</taxon>
        <taxon>Actinomycetes</taxon>
        <taxon>Mycobacteriales</taxon>
        <taxon>Mycobacteriaceae</taxon>
        <taxon>Mycolicibacterium</taxon>
    </lineage>
</organism>
<proteinExistence type="predicted"/>
<accession>K0UUN4</accession>
<dbReference type="PROSITE" id="PS51257">
    <property type="entry name" value="PROKAR_LIPOPROTEIN"/>
    <property type="match status" value="1"/>
</dbReference>
<evidence type="ECO:0000256" key="1">
    <source>
        <dbReference type="SAM" id="SignalP"/>
    </source>
</evidence>
<dbReference type="HOGENOM" id="CLU_2480049_0_0_11"/>
<evidence type="ECO:0008006" key="4">
    <source>
        <dbReference type="Google" id="ProtNLM"/>
    </source>
</evidence>
<dbReference type="AlphaFoldDB" id="K0UUN4"/>
<comment type="caution">
    <text evidence="2">The sequence shown here is derived from an EMBL/GenBank/DDBJ whole genome shotgun (WGS) entry which is preliminary data.</text>
</comment>
<name>K0UUN4_MYCVA</name>
<feature type="signal peptide" evidence="1">
    <location>
        <begin position="1"/>
        <end position="16"/>
    </location>
</feature>
<protein>
    <recommendedName>
        <fullName evidence="4">Lipoprotein</fullName>
    </recommendedName>
</protein>
<keyword evidence="3" id="KW-1185">Reference proteome</keyword>
<reference evidence="2 3" key="1">
    <citation type="journal article" date="2012" name="J. Bacteriol.">
        <title>Complete Genome Sequence of Mycobacterium vaccae Type Strain ATCC 25954.</title>
        <authorList>
            <person name="Ho Y.S."/>
            <person name="Adroub S.A."/>
            <person name="Abadi M."/>
            <person name="Al Alwan B."/>
            <person name="Alkhateeb R."/>
            <person name="Gao G."/>
            <person name="Ragab A."/>
            <person name="Ali S."/>
            <person name="van Soolingen D."/>
            <person name="Bitter W."/>
            <person name="Pain A."/>
            <person name="Abdallah A.M."/>
        </authorList>
    </citation>
    <scope>NUCLEOTIDE SEQUENCE [LARGE SCALE GENOMIC DNA]</scope>
    <source>
        <strain evidence="2 3">ATCC 25954</strain>
    </source>
</reference>
<evidence type="ECO:0000313" key="3">
    <source>
        <dbReference type="Proteomes" id="UP000006072"/>
    </source>
</evidence>
<dbReference type="RefSeq" id="WP_003930385.1">
    <property type="nucleotide sequence ID" value="NZ_JH814690.1"/>
</dbReference>
<dbReference type="Proteomes" id="UP000006072">
    <property type="component" value="Unassembled WGS sequence"/>
</dbReference>
<evidence type="ECO:0000313" key="2">
    <source>
        <dbReference type="EMBL" id="EJZ10476.1"/>
    </source>
</evidence>